<evidence type="ECO:0000313" key="3">
    <source>
        <dbReference type="Proteomes" id="UP000229342"/>
    </source>
</evidence>
<proteinExistence type="predicted"/>
<dbReference type="GO" id="GO:0032259">
    <property type="term" value="P:methylation"/>
    <property type="evidence" value="ECO:0007669"/>
    <property type="project" value="UniProtKB-KW"/>
</dbReference>
<evidence type="ECO:0000313" key="2">
    <source>
        <dbReference type="EMBL" id="PIQ69144.1"/>
    </source>
</evidence>
<organism evidence="2 3">
    <name type="scientific">Candidatus Taylorbacteria bacterium CG11_big_fil_rev_8_21_14_0_20_46_11</name>
    <dbReference type="NCBI Taxonomy" id="1975025"/>
    <lineage>
        <taxon>Bacteria</taxon>
        <taxon>Candidatus Tayloriibacteriota</taxon>
    </lineage>
</organism>
<dbReference type="AlphaFoldDB" id="A0A2H0KFG6"/>
<comment type="caution">
    <text evidence="2">The sequence shown here is derived from an EMBL/GenBank/DDBJ whole genome shotgun (WGS) entry which is preliminary data.</text>
</comment>
<feature type="domain" description="DUF559" evidence="1">
    <location>
        <begin position="9"/>
        <end position="112"/>
    </location>
</feature>
<dbReference type="InterPro" id="IPR047216">
    <property type="entry name" value="Endonuclease_DUF559_bact"/>
</dbReference>
<dbReference type="Gene3D" id="3.40.960.10">
    <property type="entry name" value="VSR Endonuclease"/>
    <property type="match status" value="1"/>
</dbReference>
<dbReference type="PANTHER" id="PTHR38590:SF1">
    <property type="entry name" value="BLL0828 PROTEIN"/>
    <property type="match status" value="1"/>
</dbReference>
<dbReference type="SUPFAM" id="SSF52980">
    <property type="entry name" value="Restriction endonuclease-like"/>
    <property type="match status" value="1"/>
</dbReference>
<keyword evidence="2" id="KW-0489">Methyltransferase</keyword>
<sequence length="121" mass="13872">MKLHYQKHLKPFSQKLRKASNLSEVLLWNELKGNKLGVRFLRQRPIGKYIVDFYCHTLGIAVEIDGAASHDTKIEKDEVRQRDLESTGVKIVRVTDADVRYNLSGVVEMIKARYLKISASS</sequence>
<protein>
    <submittedName>
        <fullName evidence="2">DNA methylase</fullName>
    </submittedName>
</protein>
<dbReference type="PANTHER" id="PTHR38590">
    <property type="entry name" value="BLL0828 PROTEIN"/>
    <property type="match status" value="1"/>
</dbReference>
<gene>
    <name evidence="2" type="ORF">COV91_00355</name>
</gene>
<evidence type="ECO:0000259" key="1">
    <source>
        <dbReference type="Pfam" id="PF04480"/>
    </source>
</evidence>
<dbReference type="Proteomes" id="UP000229342">
    <property type="component" value="Unassembled WGS sequence"/>
</dbReference>
<name>A0A2H0KFG6_9BACT</name>
<dbReference type="CDD" id="cd01038">
    <property type="entry name" value="Endonuclease_DUF559"/>
    <property type="match status" value="1"/>
</dbReference>
<reference evidence="2 3" key="1">
    <citation type="submission" date="2017-09" db="EMBL/GenBank/DDBJ databases">
        <title>Depth-based differentiation of microbial function through sediment-hosted aquifers and enrichment of novel symbionts in the deep terrestrial subsurface.</title>
        <authorList>
            <person name="Probst A.J."/>
            <person name="Ladd B."/>
            <person name="Jarett J.K."/>
            <person name="Geller-Mcgrath D.E."/>
            <person name="Sieber C.M."/>
            <person name="Emerson J.B."/>
            <person name="Anantharaman K."/>
            <person name="Thomas B.C."/>
            <person name="Malmstrom R."/>
            <person name="Stieglmeier M."/>
            <person name="Klingl A."/>
            <person name="Woyke T."/>
            <person name="Ryan C.M."/>
            <person name="Banfield J.F."/>
        </authorList>
    </citation>
    <scope>NUCLEOTIDE SEQUENCE [LARGE SCALE GENOMIC DNA]</scope>
    <source>
        <strain evidence="2">CG11_big_fil_rev_8_21_14_0_20_46_11</strain>
    </source>
</reference>
<dbReference type="InterPro" id="IPR011335">
    <property type="entry name" value="Restrct_endonuc-II-like"/>
</dbReference>
<keyword evidence="2" id="KW-0808">Transferase</keyword>
<accession>A0A2H0KFG6</accession>
<dbReference type="Pfam" id="PF04480">
    <property type="entry name" value="DUF559"/>
    <property type="match status" value="1"/>
</dbReference>
<dbReference type="EMBL" id="PCVG01000009">
    <property type="protein sequence ID" value="PIQ69144.1"/>
    <property type="molecule type" value="Genomic_DNA"/>
</dbReference>
<dbReference type="GO" id="GO:0008168">
    <property type="term" value="F:methyltransferase activity"/>
    <property type="evidence" value="ECO:0007669"/>
    <property type="project" value="UniProtKB-KW"/>
</dbReference>
<dbReference type="InterPro" id="IPR007569">
    <property type="entry name" value="DUF559"/>
</dbReference>